<reference evidence="1 2" key="1">
    <citation type="submission" date="2020-08" db="EMBL/GenBank/DDBJ databases">
        <title>Genomic Encyclopedia of Type Strains, Phase IV (KMG-IV): sequencing the most valuable type-strain genomes for metagenomic binning, comparative biology and taxonomic classification.</title>
        <authorList>
            <person name="Goeker M."/>
        </authorList>
    </citation>
    <scope>NUCLEOTIDE SEQUENCE [LARGE SCALE GENOMIC DNA]</scope>
    <source>
        <strain evidence="1 2">DSM 23960</strain>
    </source>
</reference>
<sequence>MIWLREADLGPAGVAINRHWEMSLRGEPGDEVFHRMEYDCRAGRVRRLEMVRLAHGVPVERGGAGDWSDIIPHTPPHAILAAACGETRLEKSAADAAAARDVEAALRAAWAAARAARGT</sequence>
<dbReference type="EMBL" id="JACIDM010000002">
    <property type="protein sequence ID" value="MBB4083637.1"/>
    <property type="molecule type" value="Genomic_DNA"/>
</dbReference>
<evidence type="ECO:0000313" key="2">
    <source>
        <dbReference type="Proteomes" id="UP000529946"/>
    </source>
</evidence>
<gene>
    <name evidence="1" type="ORF">GGR12_002503</name>
</gene>
<proteinExistence type="predicted"/>
<accession>A0A7W6JGG6</accession>
<comment type="caution">
    <text evidence="1">The sequence shown here is derived from an EMBL/GenBank/DDBJ whole genome shotgun (WGS) entry which is preliminary data.</text>
</comment>
<dbReference type="Proteomes" id="UP000529946">
    <property type="component" value="Unassembled WGS sequence"/>
</dbReference>
<protein>
    <submittedName>
        <fullName evidence="1">Uncharacterized protein</fullName>
    </submittedName>
</protein>
<evidence type="ECO:0000313" key="1">
    <source>
        <dbReference type="EMBL" id="MBB4083637.1"/>
    </source>
</evidence>
<dbReference type="AlphaFoldDB" id="A0A7W6JGG6"/>
<keyword evidence="2" id="KW-1185">Reference proteome</keyword>
<organism evidence="1 2">
    <name type="scientific">Brevundimonas lenta</name>
    <dbReference type="NCBI Taxonomy" id="424796"/>
    <lineage>
        <taxon>Bacteria</taxon>
        <taxon>Pseudomonadati</taxon>
        <taxon>Pseudomonadota</taxon>
        <taxon>Alphaproteobacteria</taxon>
        <taxon>Caulobacterales</taxon>
        <taxon>Caulobacteraceae</taxon>
        <taxon>Brevundimonas</taxon>
    </lineage>
</organism>
<dbReference type="RefSeq" id="WP_183204712.1">
    <property type="nucleotide sequence ID" value="NZ_JACIDM010000002.1"/>
</dbReference>
<name>A0A7W6JGG6_9CAUL</name>